<name>A0AAD9VGL3_ACRCE</name>
<dbReference type="GO" id="GO:0099604">
    <property type="term" value="F:ligand-gated calcium channel activity"/>
    <property type="evidence" value="ECO:0007669"/>
    <property type="project" value="TreeGrafter"/>
</dbReference>
<keyword evidence="3" id="KW-0675">Receptor</keyword>
<proteinExistence type="predicted"/>
<dbReference type="InterPro" id="IPR050927">
    <property type="entry name" value="TRPM"/>
</dbReference>
<feature type="region of interest" description="Disordered" evidence="1">
    <location>
        <begin position="1"/>
        <end position="25"/>
    </location>
</feature>
<evidence type="ECO:0000313" key="3">
    <source>
        <dbReference type="EMBL" id="KAK2573197.1"/>
    </source>
</evidence>
<accession>A0AAD9VGL3</accession>
<organism evidence="3 4">
    <name type="scientific">Acropora cervicornis</name>
    <name type="common">Staghorn coral</name>
    <dbReference type="NCBI Taxonomy" id="6130"/>
    <lineage>
        <taxon>Eukaryota</taxon>
        <taxon>Metazoa</taxon>
        <taxon>Cnidaria</taxon>
        <taxon>Anthozoa</taxon>
        <taxon>Hexacorallia</taxon>
        <taxon>Scleractinia</taxon>
        <taxon>Astrocoeniina</taxon>
        <taxon>Acroporidae</taxon>
        <taxon>Acropora</taxon>
    </lineage>
</organism>
<dbReference type="EMBL" id="JARQWQ010000003">
    <property type="protein sequence ID" value="KAK2573197.1"/>
    <property type="molecule type" value="Genomic_DNA"/>
</dbReference>
<dbReference type="Proteomes" id="UP001249851">
    <property type="component" value="Unassembled WGS sequence"/>
</dbReference>
<dbReference type="AlphaFoldDB" id="A0AAD9VGL3"/>
<dbReference type="InterPro" id="IPR041491">
    <property type="entry name" value="TRPM_SLOG"/>
</dbReference>
<feature type="domain" description="TRPM SLOG" evidence="2">
    <location>
        <begin position="69"/>
        <end position="186"/>
    </location>
</feature>
<dbReference type="GO" id="GO:0005886">
    <property type="term" value="C:plasma membrane"/>
    <property type="evidence" value="ECO:0007669"/>
    <property type="project" value="TreeGrafter"/>
</dbReference>
<comment type="caution">
    <text evidence="3">The sequence shown here is derived from an EMBL/GenBank/DDBJ whole genome shotgun (WGS) entry which is preliminary data.</text>
</comment>
<evidence type="ECO:0000256" key="1">
    <source>
        <dbReference type="SAM" id="MobiDB-lite"/>
    </source>
</evidence>
<dbReference type="PANTHER" id="PTHR13800:SF12">
    <property type="entry name" value="TRANSIENT RECEPTOR POTENTIAL CATION CHANNEL SUBFAMILY M MEMBER-LIKE 2"/>
    <property type="match status" value="1"/>
</dbReference>
<sequence>MNSEGHHSALHESVVVEREPQYSNSVTRGLLNEESEDELGNSHLCHLVEGPTACPMALLYTETQRECIPLSDDLEPESAQKLMWEQWKLNNPDIVISIHGGLENFQLDPHHNELFTRGLIKAAQTTSGGAWIITGGVNLCVMKAVGHAVQEGLSMEWRGSSSHHRIQCIGIATRGYVERNEDQINPVKEKVCWPL</sequence>
<dbReference type="PANTHER" id="PTHR13800">
    <property type="entry name" value="TRANSIENT RECEPTOR POTENTIAL CATION CHANNEL, SUBFAMILY M, MEMBER 6"/>
    <property type="match status" value="1"/>
</dbReference>
<evidence type="ECO:0000259" key="2">
    <source>
        <dbReference type="Pfam" id="PF18139"/>
    </source>
</evidence>
<protein>
    <submittedName>
        <fullName evidence="3">Transient receptor potential cation channel subfamily M member 3</fullName>
    </submittedName>
</protein>
<evidence type="ECO:0000313" key="4">
    <source>
        <dbReference type="Proteomes" id="UP001249851"/>
    </source>
</evidence>
<feature type="compositionally biased region" description="Basic and acidic residues" evidence="1">
    <location>
        <begin position="1"/>
        <end position="20"/>
    </location>
</feature>
<reference evidence="3" key="1">
    <citation type="journal article" date="2023" name="G3 (Bethesda)">
        <title>Whole genome assembly and annotation of the endangered Caribbean coral Acropora cervicornis.</title>
        <authorList>
            <person name="Selwyn J.D."/>
            <person name="Vollmer S.V."/>
        </authorList>
    </citation>
    <scope>NUCLEOTIDE SEQUENCE</scope>
    <source>
        <strain evidence="3">K2</strain>
    </source>
</reference>
<dbReference type="Pfam" id="PF18139">
    <property type="entry name" value="LSDAT_euk"/>
    <property type="match status" value="1"/>
</dbReference>
<gene>
    <name evidence="3" type="ORF">P5673_002249</name>
</gene>
<reference evidence="3" key="2">
    <citation type="journal article" date="2023" name="Science">
        <title>Genomic signatures of disease resistance in endangered staghorn corals.</title>
        <authorList>
            <person name="Vollmer S.V."/>
            <person name="Selwyn J.D."/>
            <person name="Despard B.A."/>
            <person name="Roesel C.L."/>
        </authorList>
    </citation>
    <scope>NUCLEOTIDE SEQUENCE</scope>
    <source>
        <strain evidence="3">K2</strain>
    </source>
</reference>
<keyword evidence="4" id="KW-1185">Reference proteome</keyword>